<dbReference type="PATRIC" id="fig|272123.3.peg.6596"/>
<evidence type="ECO:0000313" key="5">
    <source>
        <dbReference type="Proteomes" id="UP000010474"/>
    </source>
</evidence>
<accession>K9ZQ93</accession>
<feature type="coiled-coil region" evidence="1">
    <location>
        <begin position="100"/>
        <end position="162"/>
    </location>
</feature>
<dbReference type="RefSeq" id="WP_015217809.1">
    <property type="nucleotide sequence ID" value="NC_019773.1"/>
</dbReference>
<dbReference type="KEGG" id="acy:Anacy_6071"/>
<evidence type="ECO:0000256" key="3">
    <source>
        <dbReference type="SAM" id="Phobius"/>
    </source>
</evidence>
<reference evidence="5" key="1">
    <citation type="journal article" date="2013" name="Proc. Natl. Acad. Sci. U.S.A.">
        <title>Improving the coverage of the cyanobacterial phylum using diversity-driven genome sequencing.</title>
        <authorList>
            <person name="Shih P.M."/>
            <person name="Wu D."/>
            <person name="Latifi A."/>
            <person name="Axen S.D."/>
            <person name="Fewer D.P."/>
            <person name="Talla E."/>
            <person name="Calteau A."/>
            <person name="Cai F."/>
            <person name="Tandeau de Marsac N."/>
            <person name="Rippka R."/>
            <person name="Herdman M."/>
            <person name="Sivonen K."/>
            <person name="Coursin T."/>
            <person name="Laurent T."/>
            <person name="Goodwin L."/>
            <person name="Nolan M."/>
            <person name="Davenport K.W."/>
            <person name="Han C.S."/>
            <person name="Rubin E.M."/>
            <person name="Eisen J.A."/>
            <person name="Woyke T."/>
            <person name="Gugger M."/>
            <person name="Kerfeld C.A."/>
        </authorList>
    </citation>
    <scope>NUCLEOTIDE SEQUENCE [LARGE SCALE GENOMIC DNA]</scope>
    <source>
        <strain evidence="5">ATCC 27899 / PCC 7122</strain>
    </source>
</reference>
<evidence type="ECO:0000256" key="2">
    <source>
        <dbReference type="SAM" id="MobiDB-lite"/>
    </source>
</evidence>
<evidence type="ECO:0000256" key="1">
    <source>
        <dbReference type="SAM" id="Coils"/>
    </source>
</evidence>
<name>K9ZQ93_ANACC</name>
<dbReference type="Proteomes" id="UP000010474">
    <property type="component" value="Plasmid pANACY.03"/>
</dbReference>
<sequence length="402" mass="44987">MKDIKNNQLLINITVIGAIALFLFILKGNKDAVENPAVAQAVSQQVANEDDEEPEQLNSVLQKNRPLKMSISVNSPSFLKVKLGDEIKEGDIISDNSTERQRLQRQKKSIQLQIDNLNSKTLIPPTQPLPTPLLREIPPANFNEELANIAQAELKLKQARAVLNSRSTILITDNPERRAEFEKAGASLAIASQNINEQEQMIAAMNDMKMQPEILQHEQSKLKQLQSKHSQALSEVEQAQAKLSAAAIGQNQELEQLKTNVVLAESELNIAKSRLEAARTRRQVQEYEASVEESKRSQSITQSLQDYERSRLQYEESIRNKNYQLAQLDISLSAIDDKLADIPIVRSPRNGYIRKIKPWTGKDGKYTTSITIDSNISLKNRNGSGTKPTTTTKPDINPAKPQ</sequence>
<gene>
    <name evidence="4" type="ordered locus">Anacy_6071</name>
</gene>
<feature type="transmembrane region" description="Helical" evidence="3">
    <location>
        <begin position="9"/>
        <end position="26"/>
    </location>
</feature>
<keyword evidence="3" id="KW-0472">Membrane</keyword>
<dbReference type="AlphaFoldDB" id="K9ZQ93"/>
<keyword evidence="3" id="KW-0812">Transmembrane</keyword>
<evidence type="ECO:0000313" key="4">
    <source>
        <dbReference type="EMBL" id="AFZ61346.1"/>
    </source>
</evidence>
<organism evidence="4 5">
    <name type="scientific">Anabaena cylindrica (strain ATCC 27899 / PCC 7122)</name>
    <dbReference type="NCBI Taxonomy" id="272123"/>
    <lineage>
        <taxon>Bacteria</taxon>
        <taxon>Bacillati</taxon>
        <taxon>Cyanobacteriota</taxon>
        <taxon>Cyanophyceae</taxon>
        <taxon>Nostocales</taxon>
        <taxon>Nostocaceae</taxon>
        <taxon>Anabaena</taxon>
    </lineage>
</organism>
<feature type="compositionally biased region" description="Polar residues" evidence="2">
    <location>
        <begin position="376"/>
        <end position="385"/>
    </location>
</feature>
<feature type="coiled-coil region" evidence="1">
    <location>
        <begin position="188"/>
        <end position="297"/>
    </location>
</feature>
<keyword evidence="4" id="KW-0614">Plasmid</keyword>
<keyword evidence="5" id="KW-1185">Reference proteome</keyword>
<protein>
    <submittedName>
        <fullName evidence="4">Uncharacterized protein</fullName>
    </submittedName>
</protein>
<dbReference type="HOGENOM" id="CLU_684497_0_0_3"/>
<dbReference type="OrthoDB" id="480303at2"/>
<keyword evidence="1" id="KW-0175">Coiled coil</keyword>
<feature type="region of interest" description="Disordered" evidence="2">
    <location>
        <begin position="376"/>
        <end position="402"/>
    </location>
</feature>
<keyword evidence="3" id="KW-1133">Transmembrane helix</keyword>
<dbReference type="EMBL" id="CP003662">
    <property type="protein sequence ID" value="AFZ61346.1"/>
    <property type="molecule type" value="Genomic_DNA"/>
</dbReference>
<geneLocation type="plasmid" evidence="4 5">
    <name>pANACY.03</name>
</geneLocation>
<proteinExistence type="predicted"/>